<dbReference type="CDD" id="cd02022">
    <property type="entry name" value="DPCK"/>
    <property type="match status" value="1"/>
</dbReference>
<comment type="function">
    <text evidence="5">Catalyzes the phosphorylation of the 3'-hydroxyl group of dephosphocoenzyme A to form coenzyme A.</text>
</comment>
<keyword evidence="3 5" id="KW-0067">ATP-binding</keyword>
<evidence type="ECO:0000256" key="6">
    <source>
        <dbReference type="NCBIfam" id="TIGR00152"/>
    </source>
</evidence>
<dbReference type="EC" id="2.7.1.24" evidence="5 6"/>
<evidence type="ECO:0000313" key="8">
    <source>
        <dbReference type="Proteomes" id="UP000199492"/>
    </source>
</evidence>
<dbReference type="Gene3D" id="3.40.50.300">
    <property type="entry name" value="P-loop containing nucleotide triphosphate hydrolases"/>
    <property type="match status" value="1"/>
</dbReference>
<comment type="pathway">
    <text evidence="5">Cofactor biosynthesis; coenzyme A biosynthesis; CoA from (R)-pantothenate: step 5/5.</text>
</comment>
<reference evidence="8" key="1">
    <citation type="submission" date="2016-10" db="EMBL/GenBank/DDBJ databases">
        <authorList>
            <person name="Varghese N."/>
            <person name="Submissions S."/>
        </authorList>
    </citation>
    <scope>NUCLEOTIDE SEQUENCE [LARGE SCALE GENOMIC DNA]</scope>
    <source>
        <strain evidence="8">DSM 15363</strain>
    </source>
</reference>
<dbReference type="OrthoDB" id="9812943at2"/>
<dbReference type="PROSITE" id="PS51219">
    <property type="entry name" value="DPCK"/>
    <property type="match status" value="1"/>
</dbReference>
<keyword evidence="8" id="KW-1185">Reference proteome</keyword>
<dbReference type="STRING" id="262004.SAMN04489796_10850"/>
<comment type="similarity">
    <text evidence="1 5">Belongs to the CoaE family.</text>
</comment>
<dbReference type="AlphaFoldDB" id="A0A1G8IQX5"/>
<accession>A0A1G8IQX5</accession>
<evidence type="ECO:0000313" key="7">
    <source>
        <dbReference type="EMBL" id="SDI21385.1"/>
    </source>
</evidence>
<dbReference type="GO" id="GO:0005737">
    <property type="term" value="C:cytoplasm"/>
    <property type="evidence" value="ECO:0007669"/>
    <property type="project" value="UniProtKB-SubCell"/>
</dbReference>
<comment type="subcellular location">
    <subcellularLocation>
        <location evidence="5">Cytoplasm</location>
    </subcellularLocation>
</comment>
<evidence type="ECO:0000256" key="5">
    <source>
        <dbReference type="HAMAP-Rule" id="MF_00376"/>
    </source>
</evidence>
<evidence type="ECO:0000256" key="2">
    <source>
        <dbReference type="ARBA" id="ARBA00022741"/>
    </source>
</evidence>
<gene>
    <name evidence="5" type="primary">coaE</name>
    <name evidence="7" type="ORF">SAMN04489796_10850</name>
</gene>
<dbReference type="InterPro" id="IPR001977">
    <property type="entry name" value="Depp_CoAkinase"/>
</dbReference>
<dbReference type="RefSeq" id="WP_092469768.1">
    <property type="nucleotide sequence ID" value="NZ_FNCZ01000008.1"/>
</dbReference>
<keyword evidence="5" id="KW-0808">Transferase</keyword>
<comment type="catalytic activity">
    <reaction evidence="5">
        <text>3'-dephospho-CoA + ATP = ADP + CoA + H(+)</text>
        <dbReference type="Rhea" id="RHEA:18245"/>
        <dbReference type="ChEBI" id="CHEBI:15378"/>
        <dbReference type="ChEBI" id="CHEBI:30616"/>
        <dbReference type="ChEBI" id="CHEBI:57287"/>
        <dbReference type="ChEBI" id="CHEBI:57328"/>
        <dbReference type="ChEBI" id="CHEBI:456216"/>
        <dbReference type="EC" id="2.7.1.24"/>
    </reaction>
</comment>
<dbReference type="PANTHER" id="PTHR10695:SF46">
    <property type="entry name" value="BIFUNCTIONAL COENZYME A SYNTHASE-RELATED"/>
    <property type="match status" value="1"/>
</dbReference>
<dbReference type="SUPFAM" id="SSF52540">
    <property type="entry name" value="P-loop containing nucleoside triphosphate hydrolases"/>
    <property type="match status" value="1"/>
</dbReference>
<dbReference type="HAMAP" id="MF_00376">
    <property type="entry name" value="Dephospho_CoA_kinase"/>
    <property type="match status" value="1"/>
</dbReference>
<dbReference type="NCBIfam" id="TIGR00152">
    <property type="entry name" value="dephospho-CoA kinase"/>
    <property type="match status" value="1"/>
</dbReference>
<dbReference type="PANTHER" id="PTHR10695">
    <property type="entry name" value="DEPHOSPHO-COA KINASE-RELATED"/>
    <property type="match status" value="1"/>
</dbReference>
<dbReference type="Proteomes" id="UP000199492">
    <property type="component" value="Unassembled WGS sequence"/>
</dbReference>
<keyword evidence="4 5" id="KW-0173">Coenzyme A biosynthesis</keyword>
<dbReference type="InterPro" id="IPR027417">
    <property type="entry name" value="P-loop_NTPase"/>
</dbReference>
<keyword evidence="5" id="KW-0963">Cytoplasm</keyword>
<dbReference type="EMBL" id="FNCZ01000008">
    <property type="protein sequence ID" value="SDI21385.1"/>
    <property type="molecule type" value="Genomic_DNA"/>
</dbReference>
<dbReference type="GO" id="GO:0005524">
    <property type="term" value="F:ATP binding"/>
    <property type="evidence" value="ECO:0007669"/>
    <property type="project" value="UniProtKB-UniRule"/>
</dbReference>
<dbReference type="Pfam" id="PF01121">
    <property type="entry name" value="CoaE"/>
    <property type="match status" value="1"/>
</dbReference>
<dbReference type="UniPathway" id="UPA00241">
    <property type="reaction ID" value="UER00356"/>
</dbReference>
<proteinExistence type="inferred from homology"/>
<name>A0A1G8IQX5_9FLAO</name>
<keyword evidence="5 7" id="KW-0418">Kinase</keyword>
<organism evidence="7 8">
    <name type="scientific">Winogradskyella thalassocola</name>
    <dbReference type="NCBI Taxonomy" id="262004"/>
    <lineage>
        <taxon>Bacteria</taxon>
        <taxon>Pseudomonadati</taxon>
        <taxon>Bacteroidota</taxon>
        <taxon>Flavobacteriia</taxon>
        <taxon>Flavobacteriales</taxon>
        <taxon>Flavobacteriaceae</taxon>
        <taxon>Winogradskyella</taxon>
    </lineage>
</organism>
<dbReference type="GO" id="GO:0015937">
    <property type="term" value="P:coenzyme A biosynthetic process"/>
    <property type="evidence" value="ECO:0007669"/>
    <property type="project" value="UniProtKB-UniRule"/>
</dbReference>
<dbReference type="GO" id="GO:0004140">
    <property type="term" value="F:dephospho-CoA kinase activity"/>
    <property type="evidence" value="ECO:0007669"/>
    <property type="project" value="UniProtKB-UniRule"/>
</dbReference>
<protein>
    <recommendedName>
        <fullName evidence="5 6">Dephospho-CoA kinase</fullName>
        <ecNumber evidence="5 6">2.7.1.24</ecNumber>
    </recommendedName>
    <alternativeName>
        <fullName evidence="5">Dephosphocoenzyme A kinase</fullName>
    </alternativeName>
</protein>
<evidence type="ECO:0000256" key="4">
    <source>
        <dbReference type="ARBA" id="ARBA00022993"/>
    </source>
</evidence>
<sequence length="195" mass="22323">MVVGLTGGIGSGKSTILKCFKSYGIPVYIADDEAKALMNRSKVIQRKLIHLFGEKAYIDDHLNRPYLASKIFNDKTLLAKMNAIVHPKVASHFKRWLNKHDAAYVIKEVAIIFENNLQSQYDYIITVVADEDLRIKRVMQRDAVSEEKVMSIIKNQWSDADKIKKSDFVIINNDLEDAKKQALKIHNTLLKKLKH</sequence>
<keyword evidence="2 5" id="KW-0547">Nucleotide-binding</keyword>
<evidence type="ECO:0000256" key="3">
    <source>
        <dbReference type="ARBA" id="ARBA00022840"/>
    </source>
</evidence>
<evidence type="ECO:0000256" key="1">
    <source>
        <dbReference type="ARBA" id="ARBA00009018"/>
    </source>
</evidence>
<feature type="binding site" evidence="5">
    <location>
        <begin position="10"/>
        <end position="15"/>
    </location>
    <ligand>
        <name>ATP</name>
        <dbReference type="ChEBI" id="CHEBI:30616"/>
    </ligand>
</feature>